<feature type="domain" description="HTH luxR-type" evidence="4">
    <location>
        <begin position="209"/>
        <end position="274"/>
    </location>
</feature>
<organism evidence="5">
    <name type="scientific">Halomonas campaniensis</name>
    <dbReference type="NCBI Taxonomy" id="213554"/>
    <lineage>
        <taxon>Bacteria</taxon>
        <taxon>Pseudomonadati</taxon>
        <taxon>Pseudomonadota</taxon>
        <taxon>Gammaproteobacteria</taxon>
        <taxon>Oceanospirillales</taxon>
        <taxon>Halomonadaceae</taxon>
        <taxon>Halomonas</taxon>
    </lineage>
</organism>
<gene>
    <name evidence="5" type="ORF">DEO68_07735</name>
</gene>
<dbReference type="Pfam" id="PF00196">
    <property type="entry name" value="GerE"/>
    <property type="match status" value="1"/>
</dbReference>
<name>A0A3D0KFI5_9GAMM</name>
<evidence type="ECO:0000256" key="2">
    <source>
        <dbReference type="ARBA" id="ARBA00023125"/>
    </source>
</evidence>
<protein>
    <submittedName>
        <fullName evidence="5">LuxR family transcriptional regulator</fullName>
    </submittedName>
</protein>
<dbReference type="GO" id="GO:0006355">
    <property type="term" value="P:regulation of DNA-templated transcription"/>
    <property type="evidence" value="ECO:0007669"/>
    <property type="project" value="InterPro"/>
</dbReference>
<dbReference type="PANTHER" id="PTHR44688:SF16">
    <property type="entry name" value="DNA-BINDING TRANSCRIPTIONAL ACTIVATOR DEVR_DOSR"/>
    <property type="match status" value="1"/>
</dbReference>
<proteinExistence type="predicted"/>
<keyword evidence="1" id="KW-0805">Transcription regulation</keyword>
<dbReference type="PRINTS" id="PR00038">
    <property type="entry name" value="HTHLUXR"/>
</dbReference>
<accession>A0A3D0KFI5</accession>
<dbReference type="AlphaFoldDB" id="A0A3D0KFI5"/>
<dbReference type="GO" id="GO:0003677">
    <property type="term" value="F:DNA binding"/>
    <property type="evidence" value="ECO:0007669"/>
    <property type="project" value="UniProtKB-KW"/>
</dbReference>
<dbReference type="SMART" id="SM00421">
    <property type="entry name" value="HTH_LUXR"/>
    <property type="match status" value="1"/>
</dbReference>
<dbReference type="Gene3D" id="1.10.10.10">
    <property type="entry name" value="Winged helix-like DNA-binding domain superfamily/Winged helix DNA-binding domain"/>
    <property type="match status" value="1"/>
</dbReference>
<dbReference type="PROSITE" id="PS50043">
    <property type="entry name" value="HTH_LUXR_2"/>
    <property type="match status" value="1"/>
</dbReference>
<evidence type="ECO:0000313" key="5">
    <source>
        <dbReference type="EMBL" id="HCA02060.1"/>
    </source>
</evidence>
<dbReference type="PANTHER" id="PTHR44688">
    <property type="entry name" value="DNA-BINDING TRANSCRIPTIONAL ACTIVATOR DEVR_DOSR"/>
    <property type="match status" value="1"/>
</dbReference>
<dbReference type="InterPro" id="IPR016032">
    <property type="entry name" value="Sig_transdc_resp-reg_C-effctor"/>
</dbReference>
<evidence type="ECO:0000259" key="4">
    <source>
        <dbReference type="PROSITE" id="PS50043"/>
    </source>
</evidence>
<sequence length="284" mass="31908">MANDSSVHSQEITFSNELINQALAGAISTLRTIHFTSHFTKLLRTLVTFDCTVIVGYRPAKHPIYLFDSLPEQRELLFQRYLMDAYQEDPFLLLLAQQQEQGVFSIEDTSLFKRVSDTYQQGFNQQTGWQDEVCIILQLGGEDWLVIYLGKLSGPETQHTGFTCADRARLTGYLGVLSALCKQHWQVPFHLASTTVNSDIAATLRQSVESFGKALLTPREQQVAALMVQGMDSQEIAEYLAIGLGTVKNHRKRIYAQLGVTSLSELFGLFLNHIVAASARPDYR</sequence>
<dbReference type="EMBL" id="DOTR01000036">
    <property type="protein sequence ID" value="HCA02060.1"/>
    <property type="molecule type" value="Genomic_DNA"/>
</dbReference>
<dbReference type="InterPro" id="IPR036388">
    <property type="entry name" value="WH-like_DNA-bd_sf"/>
</dbReference>
<dbReference type="SUPFAM" id="SSF46894">
    <property type="entry name" value="C-terminal effector domain of the bipartite response regulators"/>
    <property type="match status" value="1"/>
</dbReference>
<keyword evidence="3" id="KW-0804">Transcription</keyword>
<keyword evidence="2" id="KW-0238">DNA-binding</keyword>
<dbReference type="CDD" id="cd06170">
    <property type="entry name" value="LuxR_C_like"/>
    <property type="match status" value="1"/>
</dbReference>
<evidence type="ECO:0000256" key="1">
    <source>
        <dbReference type="ARBA" id="ARBA00023015"/>
    </source>
</evidence>
<comment type="caution">
    <text evidence="5">The sequence shown here is derived from an EMBL/GenBank/DDBJ whole genome shotgun (WGS) entry which is preliminary data.</text>
</comment>
<reference evidence="5" key="1">
    <citation type="journal article" date="2018" name="Nat. Biotechnol.">
        <title>A standardized bacterial taxonomy based on genome phylogeny substantially revises the tree of life.</title>
        <authorList>
            <person name="Parks D.H."/>
            <person name="Chuvochina M."/>
            <person name="Waite D.W."/>
            <person name="Rinke C."/>
            <person name="Skarshewski A."/>
            <person name="Chaumeil P.A."/>
            <person name="Hugenholtz P."/>
        </authorList>
    </citation>
    <scope>NUCLEOTIDE SEQUENCE [LARGE SCALE GENOMIC DNA]</scope>
    <source>
        <strain evidence="5">UBA11284</strain>
    </source>
</reference>
<dbReference type="InterPro" id="IPR000792">
    <property type="entry name" value="Tscrpt_reg_LuxR_C"/>
</dbReference>
<evidence type="ECO:0000256" key="3">
    <source>
        <dbReference type="ARBA" id="ARBA00023163"/>
    </source>
</evidence>